<evidence type="ECO:0000256" key="2">
    <source>
        <dbReference type="ARBA" id="ARBA00022448"/>
    </source>
</evidence>
<dbReference type="SUPFAM" id="SSF56935">
    <property type="entry name" value="Porins"/>
    <property type="match status" value="1"/>
</dbReference>
<dbReference type="PROSITE" id="PS52016">
    <property type="entry name" value="TONB_DEPENDENT_REC_3"/>
    <property type="match status" value="1"/>
</dbReference>
<keyword evidence="6 7" id="KW-0998">Cell outer membrane</keyword>
<dbReference type="GO" id="GO:0009279">
    <property type="term" value="C:cell outer membrane"/>
    <property type="evidence" value="ECO:0007669"/>
    <property type="project" value="UniProtKB-SubCell"/>
</dbReference>
<dbReference type="SUPFAM" id="SSF49464">
    <property type="entry name" value="Carboxypeptidase regulatory domain-like"/>
    <property type="match status" value="1"/>
</dbReference>
<feature type="chain" id="PRO_5042871321" evidence="8">
    <location>
        <begin position="29"/>
        <end position="1093"/>
    </location>
</feature>
<dbReference type="NCBIfam" id="TIGR04057">
    <property type="entry name" value="SusC_RagA_signa"/>
    <property type="match status" value="1"/>
</dbReference>
<evidence type="ECO:0000256" key="5">
    <source>
        <dbReference type="ARBA" id="ARBA00023136"/>
    </source>
</evidence>
<dbReference type="Pfam" id="PF07715">
    <property type="entry name" value="Plug"/>
    <property type="match status" value="1"/>
</dbReference>
<dbReference type="Proteomes" id="UP001319180">
    <property type="component" value="Unassembled WGS sequence"/>
</dbReference>
<evidence type="ECO:0000256" key="7">
    <source>
        <dbReference type="PROSITE-ProRule" id="PRU01360"/>
    </source>
</evidence>
<evidence type="ECO:0000256" key="6">
    <source>
        <dbReference type="ARBA" id="ARBA00023237"/>
    </source>
</evidence>
<dbReference type="Gene3D" id="2.40.170.20">
    <property type="entry name" value="TonB-dependent receptor, beta-barrel domain"/>
    <property type="match status" value="1"/>
</dbReference>
<comment type="similarity">
    <text evidence="7">Belongs to the TonB-dependent receptor family.</text>
</comment>
<evidence type="ECO:0000313" key="11">
    <source>
        <dbReference type="Proteomes" id="UP001319180"/>
    </source>
</evidence>
<dbReference type="InterPro" id="IPR036942">
    <property type="entry name" value="Beta-barrel_TonB_sf"/>
</dbReference>
<evidence type="ECO:0000313" key="10">
    <source>
        <dbReference type="EMBL" id="MBT1687083.1"/>
    </source>
</evidence>
<keyword evidence="2 7" id="KW-0813">Transport</keyword>
<accession>A0AAP2GIL5</accession>
<dbReference type="InterPro" id="IPR039426">
    <property type="entry name" value="TonB-dep_rcpt-like"/>
</dbReference>
<dbReference type="NCBIfam" id="TIGR04056">
    <property type="entry name" value="OMP_RagA_SusC"/>
    <property type="match status" value="1"/>
</dbReference>
<keyword evidence="8" id="KW-0732">Signal</keyword>
<evidence type="ECO:0000256" key="3">
    <source>
        <dbReference type="ARBA" id="ARBA00022452"/>
    </source>
</evidence>
<dbReference type="AlphaFoldDB" id="A0AAP2GIL5"/>
<dbReference type="Gene3D" id="2.170.130.10">
    <property type="entry name" value="TonB-dependent receptor, plug domain"/>
    <property type="match status" value="1"/>
</dbReference>
<comment type="subcellular location">
    <subcellularLocation>
        <location evidence="1 7">Cell outer membrane</location>
        <topology evidence="1 7">Multi-pass membrane protein</topology>
    </subcellularLocation>
</comment>
<dbReference type="InterPro" id="IPR008969">
    <property type="entry name" value="CarboxyPept-like_regulatory"/>
</dbReference>
<organism evidence="10 11">
    <name type="scientific">Dawidia soli</name>
    <dbReference type="NCBI Taxonomy" id="2782352"/>
    <lineage>
        <taxon>Bacteria</taxon>
        <taxon>Pseudomonadati</taxon>
        <taxon>Bacteroidota</taxon>
        <taxon>Cytophagia</taxon>
        <taxon>Cytophagales</taxon>
        <taxon>Chryseotaleaceae</taxon>
        <taxon>Dawidia</taxon>
    </lineage>
</organism>
<keyword evidence="4 7" id="KW-0812">Transmembrane</keyword>
<reference evidence="10 11" key="1">
    <citation type="submission" date="2021-05" db="EMBL/GenBank/DDBJ databases">
        <title>A Polyphasic approach of four new species of the genus Ohtaekwangia: Ohtaekwangia histidinii sp. nov., Ohtaekwangia cretensis sp. nov., Ohtaekwangia indiensis sp. nov., Ohtaekwangia reichenbachii sp. nov. from diverse environment.</title>
        <authorList>
            <person name="Octaviana S."/>
        </authorList>
    </citation>
    <scope>NUCLEOTIDE SEQUENCE [LARGE SCALE GENOMIC DNA]</scope>
    <source>
        <strain evidence="10 11">PWU37</strain>
    </source>
</reference>
<feature type="domain" description="TonB-dependent receptor plug" evidence="9">
    <location>
        <begin position="134"/>
        <end position="239"/>
    </location>
</feature>
<dbReference type="RefSeq" id="WP_254090318.1">
    <property type="nucleotide sequence ID" value="NZ_JAHESC010000013.1"/>
</dbReference>
<gene>
    <name evidence="10" type="ORF">KK078_10965</name>
</gene>
<keyword evidence="11" id="KW-1185">Reference proteome</keyword>
<dbReference type="Gene3D" id="2.60.40.1120">
    <property type="entry name" value="Carboxypeptidase-like, regulatory domain"/>
    <property type="match status" value="1"/>
</dbReference>
<dbReference type="Pfam" id="PF13715">
    <property type="entry name" value="CarbopepD_reg_2"/>
    <property type="match status" value="1"/>
</dbReference>
<dbReference type="InterPro" id="IPR012910">
    <property type="entry name" value="Plug_dom"/>
</dbReference>
<keyword evidence="10" id="KW-0675">Receptor</keyword>
<evidence type="ECO:0000256" key="1">
    <source>
        <dbReference type="ARBA" id="ARBA00004571"/>
    </source>
</evidence>
<dbReference type="InterPro" id="IPR023997">
    <property type="entry name" value="TonB-dep_OMP_SusC/RagA_CS"/>
</dbReference>
<comment type="caution">
    <text evidence="10">The sequence shown here is derived from an EMBL/GenBank/DDBJ whole genome shotgun (WGS) entry which is preliminary data.</text>
</comment>
<evidence type="ECO:0000259" key="9">
    <source>
        <dbReference type="Pfam" id="PF07715"/>
    </source>
</evidence>
<keyword evidence="3 7" id="KW-1134">Transmembrane beta strand</keyword>
<keyword evidence="5 7" id="KW-0472">Membrane</keyword>
<evidence type="ECO:0000256" key="8">
    <source>
        <dbReference type="SAM" id="SignalP"/>
    </source>
</evidence>
<sequence length="1093" mass="119603">MSKISTNKLLHAIACLLLVVFYSAPLDAVGKTTAAAFFQQRKEVSGKITDTATGEPIPGATVQIKGTSLGAITDAAGVFSLSVPDDATTLVVSFLGYKTVEQAIGTSTRLSIALESDTQSLEEFVVVGYQTMRKSDVTGAIASVKASELNRSSPTVGQALVGKVAGVQISQVTGAPYKSTKIRVRGTSSINASSDPLYVIDGYPQNGDLFINMEDVESIEVLKDAASAAIYGSRASGGVILITTKRGKEEKPTITYDYQFGVNQLARKVDVLNARQFYDLFVDAHNKTYKDLVTSQGKVWNDDMVRDDNTTRTAYTNNTNANTIRIPEYMYDFASGTIKDPEYDTDWQDELYRNAINNRHNLSVVGGRNGVRYAVSGGYQDQEGIIVNTGLKKYNLRANLDVDISKRMTVGASLAYTDTESREVTEGRFHQSPVLTALIYLPFLPAYNEDGTPAQYGMASQAADYAFQGDIENPVAYVQQVKNLRKTTRATYNVYGQYKIIEPLTARLSFGTYNNTDNWEFYRPTSITSGNFAPYSPQAITAANARNARSDERDYLTEFTLNYTKKFDKFGVSGVLGASAQSHYTDLIDISANGFTDDKVPYVTGGGADPSNFTRNKESAITEYTMASAFGRVNVTYLDRYHLTATFRGDGSSLFGPENRWAYFPSVSGGWTVSDETFYKDLLGEQSTLKIRASWGLSGNNGIGAYNYQQTMTRGGVVIGNNVVTSMYPGPFRDNELGWESTSQTNIGADVGLFGGRLSVIANYYDSDTYNLLFSKPITAVSGTTSMLTNLPDSKISNRGIDIQLDGLIVSSGDYEVRASGNFSLNRNKVLDLGGASTIITNGAERSYMTHITQEGQPIGMFYGFEVAGMVKTQEEADAMNNGTGHAPSSAQSTKIQPGDLYFADLFPDGMINDKDKTIIGNPHPKFIYGFNLSGRYKRFDLSVSANGSYGNKVLDGQNYYNLNMEGSGNQYAVVDERFRTPENPGNGEVYRASRGGTQSNSTRLSTFYLNDASFLRITNVTLGYSWNMAALTGNTISNVRFYVSSDNLHTFQKYRGYNPEVDYANGGNLTPGVDYGKYPLMRSYNAGIRVQF</sequence>
<dbReference type="EMBL" id="JAHESC010000013">
    <property type="protein sequence ID" value="MBT1687083.1"/>
    <property type="molecule type" value="Genomic_DNA"/>
</dbReference>
<name>A0AAP2GIL5_9BACT</name>
<feature type="signal peptide" evidence="8">
    <location>
        <begin position="1"/>
        <end position="28"/>
    </location>
</feature>
<dbReference type="InterPro" id="IPR023996">
    <property type="entry name" value="TonB-dep_OMP_SusC/RagA"/>
</dbReference>
<evidence type="ECO:0000256" key="4">
    <source>
        <dbReference type="ARBA" id="ARBA00022692"/>
    </source>
</evidence>
<proteinExistence type="inferred from homology"/>
<protein>
    <submittedName>
        <fullName evidence="10">TonB-dependent receptor</fullName>
    </submittedName>
</protein>
<dbReference type="InterPro" id="IPR037066">
    <property type="entry name" value="Plug_dom_sf"/>
</dbReference>